<accession>A0ABD2BPY7</accession>
<protein>
    <submittedName>
        <fullName evidence="2">Uncharacterized protein</fullName>
    </submittedName>
</protein>
<dbReference type="Proteomes" id="UP001607303">
    <property type="component" value="Unassembled WGS sequence"/>
</dbReference>
<evidence type="ECO:0000313" key="3">
    <source>
        <dbReference type="Proteomes" id="UP001607303"/>
    </source>
</evidence>
<dbReference type="EMBL" id="JAYRBN010000070">
    <property type="protein sequence ID" value="KAL2734846.1"/>
    <property type="molecule type" value="Genomic_DNA"/>
</dbReference>
<dbReference type="AlphaFoldDB" id="A0ABD2BPY7"/>
<name>A0ABD2BPY7_VESMC</name>
<comment type="caution">
    <text evidence="2">The sequence shown here is derived from an EMBL/GenBank/DDBJ whole genome shotgun (WGS) entry which is preliminary data.</text>
</comment>
<reference evidence="2 3" key="1">
    <citation type="journal article" date="2024" name="Ann. Entomol. Soc. Am.">
        <title>Genomic analyses of the southern and eastern yellowjacket wasps (Hymenoptera: Vespidae) reveal evolutionary signatures of social life.</title>
        <authorList>
            <person name="Catto M.A."/>
            <person name="Caine P.B."/>
            <person name="Orr S.E."/>
            <person name="Hunt B.G."/>
            <person name="Goodisman M.A.D."/>
        </authorList>
    </citation>
    <scope>NUCLEOTIDE SEQUENCE [LARGE SCALE GENOMIC DNA]</scope>
    <source>
        <strain evidence="2">232</strain>
        <tissue evidence="2">Head and thorax</tissue>
    </source>
</reference>
<sequence>MYICKCMDLFKKTSQRFTRDNPRDRRKEFSKEKEKKKKEKKMVILQFQTSIINSSKEYKESKEETIQVI</sequence>
<proteinExistence type="predicted"/>
<keyword evidence="3" id="KW-1185">Reference proteome</keyword>
<feature type="compositionally biased region" description="Basic and acidic residues" evidence="1">
    <location>
        <begin position="17"/>
        <end position="33"/>
    </location>
</feature>
<evidence type="ECO:0000256" key="1">
    <source>
        <dbReference type="SAM" id="MobiDB-lite"/>
    </source>
</evidence>
<gene>
    <name evidence="2" type="ORF">V1477_013564</name>
</gene>
<feature type="region of interest" description="Disordered" evidence="1">
    <location>
        <begin position="17"/>
        <end position="37"/>
    </location>
</feature>
<evidence type="ECO:0000313" key="2">
    <source>
        <dbReference type="EMBL" id="KAL2734846.1"/>
    </source>
</evidence>
<organism evidence="2 3">
    <name type="scientific">Vespula maculifrons</name>
    <name type="common">Eastern yellow jacket</name>
    <name type="synonym">Wasp</name>
    <dbReference type="NCBI Taxonomy" id="7453"/>
    <lineage>
        <taxon>Eukaryota</taxon>
        <taxon>Metazoa</taxon>
        <taxon>Ecdysozoa</taxon>
        <taxon>Arthropoda</taxon>
        <taxon>Hexapoda</taxon>
        <taxon>Insecta</taxon>
        <taxon>Pterygota</taxon>
        <taxon>Neoptera</taxon>
        <taxon>Endopterygota</taxon>
        <taxon>Hymenoptera</taxon>
        <taxon>Apocrita</taxon>
        <taxon>Aculeata</taxon>
        <taxon>Vespoidea</taxon>
        <taxon>Vespidae</taxon>
        <taxon>Vespinae</taxon>
        <taxon>Vespula</taxon>
    </lineage>
</organism>